<dbReference type="InterPro" id="IPR050638">
    <property type="entry name" value="AA-Vitamin_Transporters"/>
</dbReference>
<feature type="transmembrane region" description="Helical" evidence="7">
    <location>
        <begin position="257"/>
        <end position="279"/>
    </location>
</feature>
<keyword evidence="3 7" id="KW-0812">Transmembrane</keyword>
<feature type="transmembrane region" description="Helical" evidence="7">
    <location>
        <begin position="286"/>
        <end position="308"/>
    </location>
</feature>
<evidence type="ECO:0000313" key="10">
    <source>
        <dbReference type="Proteomes" id="UP001139722"/>
    </source>
</evidence>
<dbReference type="Proteomes" id="UP001139722">
    <property type="component" value="Unassembled WGS sequence"/>
</dbReference>
<dbReference type="PANTHER" id="PTHR32322">
    <property type="entry name" value="INNER MEMBRANE TRANSPORTER"/>
    <property type="match status" value="1"/>
</dbReference>
<feature type="transmembrane region" description="Helical" evidence="7">
    <location>
        <begin position="344"/>
        <end position="364"/>
    </location>
</feature>
<evidence type="ECO:0000256" key="7">
    <source>
        <dbReference type="SAM" id="Phobius"/>
    </source>
</evidence>
<feature type="region of interest" description="Disordered" evidence="6">
    <location>
        <begin position="81"/>
        <end position="121"/>
    </location>
</feature>
<evidence type="ECO:0000259" key="8">
    <source>
        <dbReference type="Pfam" id="PF00892"/>
    </source>
</evidence>
<evidence type="ECO:0000256" key="3">
    <source>
        <dbReference type="ARBA" id="ARBA00022692"/>
    </source>
</evidence>
<name>A0A9X2KEG9_9MICO</name>
<keyword evidence="5 7" id="KW-0472">Membrane</keyword>
<reference evidence="9" key="1">
    <citation type="submission" date="2022-06" db="EMBL/GenBank/DDBJ databases">
        <title>Sequencing the genomes of 1000 actinobacteria strains.</title>
        <authorList>
            <person name="Klenk H.-P."/>
        </authorList>
    </citation>
    <scope>NUCLEOTIDE SEQUENCE</scope>
    <source>
        <strain evidence="9">DSM 22016</strain>
    </source>
</reference>
<sequence>MRANLRAADAVCKRLHGRSRRPLAAVSRPRPGLETLRSSTGGPGLETLRSSTGETPTPVEEARQRRLETAALGLETLRSSTGETLRSSTGGRFAPGPAHARLPTIGGIRTTSSRADDEGSARAYARQVNSSATSASASASAVAGAAAASAPRSRGNLSTLLQFIAMGLVWGSSFLFMKVALEGVSFGQVAWSRTVLGGLALGVIVLIMRPRVARPDGTPGPVLPRERIVWVHFLVVSVTTCVIPYLCFAWAEQYVSSSLASIYNATTPIMTALMATLVFRVERLGLSRWAGVGVGILGVVVVIGPWQYSALTGSLAGQLACLVATLCYGFTFGYQRRFLSHRPIAPATFAFLSIGVSAVVMLVLTPWLALDAVDLDLAAGGDGWPIVGSLLALGVLGTGLAYIWNINVLRAWGPTATSTVTYVTPIVGVALGFVLLGERFSWHEPIGALLVLLGILLAQGRLRMPRRRARG</sequence>
<dbReference type="InterPro" id="IPR000620">
    <property type="entry name" value="EamA_dom"/>
</dbReference>
<dbReference type="SUPFAM" id="SSF103481">
    <property type="entry name" value="Multidrug resistance efflux transporter EmrE"/>
    <property type="match status" value="2"/>
</dbReference>
<dbReference type="InterPro" id="IPR037185">
    <property type="entry name" value="EmrE-like"/>
</dbReference>
<feature type="transmembrane region" description="Helical" evidence="7">
    <location>
        <begin position="384"/>
        <end position="404"/>
    </location>
</feature>
<protein>
    <submittedName>
        <fullName evidence="9">Drug/metabolite transporter (DMT)-like permease</fullName>
    </submittedName>
</protein>
<evidence type="ECO:0000256" key="6">
    <source>
        <dbReference type="SAM" id="MobiDB-lite"/>
    </source>
</evidence>
<comment type="caution">
    <text evidence="9">The sequence shown here is derived from an EMBL/GenBank/DDBJ whole genome shotgun (WGS) entry which is preliminary data.</text>
</comment>
<feature type="transmembrane region" description="Helical" evidence="7">
    <location>
        <begin position="314"/>
        <end position="332"/>
    </location>
</feature>
<dbReference type="PANTHER" id="PTHR32322:SF9">
    <property type="entry name" value="AMINO-ACID METABOLITE EFFLUX PUMP-RELATED"/>
    <property type="match status" value="1"/>
</dbReference>
<feature type="transmembrane region" description="Helical" evidence="7">
    <location>
        <begin position="159"/>
        <end position="177"/>
    </location>
</feature>
<evidence type="ECO:0000256" key="1">
    <source>
        <dbReference type="ARBA" id="ARBA00004141"/>
    </source>
</evidence>
<comment type="subcellular location">
    <subcellularLocation>
        <location evidence="1">Membrane</location>
        <topology evidence="1">Multi-pass membrane protein</topology>
    </subcellularLocation>
</comment>
<feature type="transmembrane region" description="Helical" evidence="7">
    <location>
        <begin position="442"/>
        <end position="460"/>
    </location>
</feature>
<evidence type="ECO:0000256" key="5">
    <source>
        <dbReference type="ARBA" id="ARBA00023136"/>
    </source>
</evidence>
<dbReference type="RefSeq" id="WP_308206759.1">
    <property type="nucleotide sequence ID" value="NZ_JAMZDY010000001.1"/>
</dbReference>
<comment type="similarity">
    <text evidence="2">Belongs to the EamA transporter family.</text>
</comment>
<dbReference type="EMBL" id="JAMZDY010000001">
    <property type="protein sequence ID" value="MCP2370617.1"/>
    <property type="molecule type" value="Genomic_DNA"/>
</dbReference>
<feature type="region of interest" description="Disordered" evidence="6">
    <location>
        <begin position="20"/>
        <end position="61"/>
    </location>
</feature>
<dbReference type="AlphaFoldDB" id="A0A9X2KEG9"/>
<accession>A0A9X2KEG9</accession>
<proteinExistence type="inferred from homology"/>
<feature type="transmembrane region" description="Helical" evidence="7">
    <location>
        <begin position="229"/>
        <end position="251"/>
    </location>
</feature>
<feature type="transmembrane region" description="Helical" evidence="7">
    <location>
        <begin position="189"/>
        <end position="208"/>
    </location>
</feature>
<evidence type="ECO:0000256" key="2">
    <source>
        <dbReference type="ARBA" id="ARBA00007362"/>
    </source>
</evidence>
<feature type="transmembrane region" description="Helical" evidence="7">
    <location>
        <begin position="416"/>
        <end position="436"/>
    </location>
</feature>
<keyword evidence="4 7" id="KW-1133">Transmembrane helix</keyword>
<dbReference type="Pfam" id="PF00892">
    <property type="entry name" value="EamA"/>
    <property type="match status" value="2"/>
</dbReference>
<keyword evidence="10" id="KW-1185">Reference proteome</keyword>
<evidence type="ECO:0000256" key="4">
    <source>
        <dbReference type="ARBA" id="ARBA00022989"/>
    </source>
</evidence>
<feature type="compositionally biased region" description="Polar residues" evidence="6">
    <location>
        <begin position="81"/>
        <end position="90"/>
    </location>
</feature>
<feature type="domain" description="EamA" evidence="8">
    <location>
        <begin position="159"/>
        <end position="303"/>
    </location>
</feature>
<dbReference type="GO" id="GO:0016020">
    <property type="term" value="C:membrane"/>
    <property type="evidence" value="ECO:0007669"/>
    <property type="project" value="UniProtKB-SubCell"/>
</dbReference>
<feature type="domain" description="EamA" evidence="8">
    <location>
        <begin position="317"/>
        <end position="457"/>
    </location>
</feature>
<evidence type="ECO:0000313" key="9">
    <source>
        <dbReference type="EMBL" id="MCP2370617.1"/>
    </source>
</evidence>
<gene>
    <name evidence="9" type="ORF">BJ978_001293</name>
</gene>
<organism evidence="9 10">
    <name type="scientific">Agromyces terreus</name>
    <dbReference type="NCBI Taxonomy" id="424795"/>
    <lineage>
        <taxon>Bacteria</taxon>
        <taxon>Bacillati</taxon>
        <taxon>Actinomycetota</taxon>
        <taxon>Actinomycetes</taxon>
        <taxon>Micrococcales</taxon>
        <taxon>Microbacteriaceae</taxon>
        <taxon>Agromyces</taxon>
    </lineage>
</organism>